<dbReference type="RefSeq" id="WP_181778224.1">
    <property type="nucleotide sequence ID" value="NZ_QNRJ01000021.1"/>
</dbReference>
<dbReference type="AlphaFoldDB" id="A0A366EFB0"/>
<gene>
    <name evidence="2" type="ORF">DET59_1215</name>
</gene>
<accession>A0A366EFB0</accession>
<evidence type="ECO:0000313" key="3">
    <source>
        <dbReference type="Proteomes" id="UP000252118"/>
    </source>
</evidence>
<reference evidence="2 3" key="1">
    <citation type="submission" date="2018-06" db="EMBL/GenBank/DDBJ databases">
        <title>Freshwater and sediment microbial communities from various areas in North America, analyzing microbe dynamics in response to fracking.</title>
        <authorList>
            <person name="Lamendella R."/>
        </authorList>
    </citation>
    <scope>NUCLEOTIDE SEQUENCE [LARGE SCALE GENOMIC DNA]</scope>
    <source>
        <strain evidence="2 3">97B</strain>
    </source>
</reference>
<keyword evidence="1" id="KW-0812">Transmembrane</keyword>
<name>A0A366EFB0_9BACI</name>
<keyword evidence="1" id="KW-0472">Membrane</keyword>
<dbReference type="Proteomes" id="UP000252118">
    <property type="component" value="Unassembled WGS sequence"/>
</dbReference>
<keyword evidence="1" id="KW-1133">Transmembrane helix</keyword>
<evidence type="ECO:0000313" key="2">
    <source>
        <dbReference type="EMBL" id="RBP01097.1"/>
    </source>
</evidence>
<comment type="caution">
    <text evidence="2">The sequence shown here is derived from an EMBL/GenBank/DDBJ whole genome shotgun (WGS) entry which is preliminary data.</text>
</comment>
<sequence length="56" mass="6504">MLNTFTQKTKMMLKDLENGEGMIVSGMQWILRVVLLSFLIISVPVFLYIMWLIPSL</sequence>
<organism evidence="2 3">
    <name type="scientific">Rossellomorea aquimaris</name>
    <dbReference type="NCBI Taxonomy" id="189382"/>
    <lineage>
        <taxon>Bacteria</taxon>
        <taxon>Bacillati</taxon>
        <taxon>Bacillota</taxon>
        <taxon>Bacilli</taxon>
        <taxon>Bacillales</taxon>
        <taxon>Bacillaceae</taxon>
        <taxon>Rossellomorea</taxon>
    </lineage>
</organism>
<evidence type="ECO:0000256" key="1">
    <source>
        <dbReference type="SAM" id="Phobius"/>
    </source>
</evidence>
<protein>
    <submittedName>
        <fullName evidence="2">Uncharacterized protein</fullName>
    </submittedName>
</protein>
<dbReference type="EMBL" id="QNRJ01000021">
    <property type="protein sequence ID" value="RBP01097.1"/>
    <property type="molecule type" value="Genomic_DNA"/>
</dbReference>
<feature type="transmembrane region" description="Helical" evidence="1">
    <location>
        <begin position="29"/>
        <end position="53"/>
    </location>
</feature>
<proteinExistence type="predicted"/>